<sequence>MLHLKNFSRYSPKNKEDNKIEREFNAIFYRTKDGQDWYKNISNFNKNTYKIKYDTNNVICVIDKQASAICPENGSVVEMASLPDGVDISGNWQYINGDIVPREYTKDELIIRAKKRKQELLTKTNAVIFPLQDAVDLDIATAQEITALTEWQHYRVMLNRVNCTTAPKIDWPKKPE</sequence>
<dbReference type="PANTHER" id="PTHR34413:SF2">
    <property type="entry name" value="PROPHAGE TAIL FIBER ASSEMBLY PROTEIN HOMOLOG TFAE-RELATED"/>
    <property type="match status" value="1"/>
</dbReference>
<accession>A0A077Q792</accession>
<comment type="caution">
    <text evidence="1">The sequence shown here is derived from an EMBL/GenBank/DDBJ whole genome shotgun (WGS) entry which is preliminary data.</text>
</comment>
<dbReference type="EMBL" id="CBTB010000098">
    <property type="protein sequence ID" value="CDH32047.1"/>
    <property type="molecule type" value="Genomic_DNA"/>
</dbReference>
<dbReference type="RefSeq" id="WP_038185707.1">
    <property type="nucleotide sequence ID" value="NZ_CAWLWA010000137.1"/>
</dbReference>
<dbReference type="InterPro" id="IPR003458">
    <property type="entry name" value="Phage_T4_Gp38_tail_assem"/>
</dbReference>
<proteinExistence type="predicted"/>
<dbReference type="PANTHER" id="PTHR34413">
    <property type="entry name" value="PROPHAGE TAIL FIBER ASSEMBLY PROTEIN HOMOLOG TFAE-RELATED-RELATED"/>
    <property type="match status" value="1"/>
</dbReference>
<dbReference type="Pfam" id="PF02413">
    <property type="entry name" value="Caudo_TAP"/>
    <property type="match status" value="1"/>
</dbReference>
<reference evidence="1" key="1">
    <citation type="submission" date="2013-07" db="EMBL/GenBank/DDBJ databases">
        <title>Sub-species coevolution in mutualistic symbiosis.</title>
        <authorList>
            <person name="Murfin K."/>
            <person name="Klassen J."/>
            <person name="Lee M."/>
            <person name="Forst S."/>
            <person name="Stock P."/>
            <person name="Goodrich-Blair H."/>
        </authorList>
    </citation>
    <scope>NUCLEOTIDE SEQUENCE [LARGE SCALE GENOMIC DNA]</scope>
    <source>
        <strain evidence="1">Intermedium</strain>
    </source>
</reference>
<dbReference type="InterPro" id="IPR051220">
    <property type="entry name" value="TFA_Chaperone"/>
</dbReference>
<dbReference type="AlphaFoldDB" id="A0A077Q792"/>
<gene>
    <name evidence="1" type="primary">U</name>
    <name evidence="1" type="ORF">XBI1_1870013</name>
</gene>
<organism evidence="1">
    <name type="scientific">Xenorhabdus bovienii str. Intermedium</name>
    <dbReference type="NCBI Taxonomy" id="1379677"/>
    <lineage>
        <taxon>Bacteria</taxon>
        <taxon>Pseudomonadati</taxon>
        <taxon>Pseudomonadota</taxon>
        <taxon>Gammaproteobacteria</taxon>
        <taxon>Enterobacterales</taxon>
        <taxon>Morganellaceae</taxon>
        <taxon>Xenorhabdus</taxon>
    </lineage>
</organism>
<name>A0A077Q792_XENBV</name>
<dbReference type="Proteomes" id="UP000028480">
    <property type="component" value="Unassembled WGS sequence"/>
</dbReference>
<evidence type="ECO:0000313" key="1">
    <source>
        <dbReference type="EMBL" id="CDH32047.1"/>
    </source>
</evidence>
<protein>
    <submittedName>
        <fullName evidence="1">Putative tail fiber assembly protein</fullName>
    </submittedName>
</protein>
<dbReference type="HOGENOM" id="CLU_094206_1_0_6"/>